<dbReference type="Proteomes" id="UP000078284">
    <property type="component" value="Chromosome 1"/>
</dbReference>
<evidence type="ECO:0000313" key="2">
    <source>
        <dbReference type="Proteomes" id="UP000078284"/>
    </source>
</evidence>
<accession>A0A178WCT3</accession>
<organism evidence="1 2">
    <name type="scientific">Arabidopsis thaliana</name>
    <name type="common">Mouse-ear cress</name>
    <dbReference type="NCBI Taxonomy" id="3702"/>
    <lineage>
        <taxon>Eukaryota</taxon>
        <taxon>Viridiplantae</taxon>
        <taxon>Streptophyta</taxon>
        <taxon>Embryophyta</taxon>
        <taxon>Tracheophyta</taxon>
        <taxon>Spermatophyta</taxon>
        <taxon>Magnoliopsida</taxon>
        <taxon>eudicotyledons</taxon>
        <taxon>Gunneridae</taxon>
        <taxon>Pentapetalae</taxon>
        <taxon>rosids</taxon>
        <taxon>malvids</taxon>
        <taxon>Brassicales</taxon>
        <taxon>Brassicaceae</taxon>
        <taxon>Camelineae</taxon>
        <taxon>Arabidopsis</taxon>
    </lineage>
</organism>
<dbReference type="EMBL" id="LUHQ01000001">
    <property type="protein sequence ID" value="OAP16237.1"/>
    <property type="molecule type" value="Genomic_DNA"/>
</dbReference>
<gene>
    <name evidence="1" type="ordered locus">AXX17_At1g31320</name>
</gene>
<proteinExistence type="predicted"/>
<dbReference type="ExpressionAtlas" id="A0A178WCT3">
    <property type="expression patterns" value="baseline and differential"/>
</dbReference>
<sequence>MNLFSDAGGAFARRRRDVPKLLQFSCLSSASRKLFVPFCHSPDHHSASFLLSVLVVRDPLFRLPRTSSPIWSSNLLDTLDETYPVVLLARCLKAKSAKMVDLELNLSPAPRSMKPSCSATLIDQRSHWVLESLVPVTKLSTNGLTLIHQTNWYRCLSPLSPPVPHPSAVTLSTPIFCSPSSSRHTQSLIAHAKRKLGFSVLGLFQFGPSSSLSWQIHLFGPLRCLKPNSNRCDPNQFLQKSRFDQKSYLSIISQRWRRYLKPVFHGQQLEHIRSMLLCWYNYISRTLPFEAPREIFHKTKRVKKNGTMIPSPQSGDYRSFFNSSSPLPLIIELVHVQIIKFKDSSQIFKSLKKNGIITAFPWKSGYRSILNLFYPAASSLEFVSKSLYALFARAVYDHPLVEDFAKLVFLVESAIVSTNFSTIANFLKVNIPLENSWNLYLSFRCIIVVCINFPLLRP</sequence>
<name>A0A178WCT3_ARATH</name>
<protein>
    <submittedName>
        <fullName evidence="1">Uncharacterized protein</fullName>
    </submittedName>
</protein>
<reference evidence="2" key="1">
    <citation type="journal article" date="2016" name="Proc. Natl. Acad. Sci. U.S.A.">
        <title>Chromosome-level assembly of Arabidopsis thaliana Ler reveals the extent of translocation and inversion polymorphisms.</title>
        <authorList>
            <person name="Zapata L."/>
            <person name="Ding J."/>
            <person name="Willing E.M."/>
            <person name="Hartwig B."/>
            <person name="Bezdan D."/>
            <person name="Jiao W.B."/>
            <person name="Patel V."/>
            <person name="Velikkakam James G."/>
            <person name="Koornneef M."/>
            <person name="Ossowski S."/>
            <person name="Schneeberger K."/>
        </authorList>
    </citation>
    <scope>NUCLEOTIDE SEQUENCE [LARGE SCALE GENOMIC DNA]</scope>
    <source>
        <strain evidence="2">cv. Landsberg erecta</strain>
    </source>
</reference>
<comment type="caution">
    <text evidence="1">The sequence shown here is derived from an EMBL/GenBank/DDBJ whole genome shotgun (WGS) entry which is preliminary data.</text>
</comment>
<evidence type="ECO:0000313" key="1">
    <source>
        <dbReference type="EMBL" id="OAP16237.1"/>
    </source>
</evidence>
<dbReference type="AlphaFoldDB" id="A0A178WCT3"/>